<organism evidence="14 15">
    <name type="scientific">Paranoxybacillus vitaminiphilus</name>
    <dbReference type="NCBI Taxonomy" id="581036"/>
    <lineage>
        <taxon>Bacteria</taxon>
        <taxon>Bacillati</taxon>
        <taxon>Bacillota</taxon>
        <taxon>Bacilli</taxon>
        <taxon>Bacillales</taxon>
        <taxon>Anoxybacillaceae</taxon>
        <taxon>Paranoxybacillus</taxon>
    </lineage>
</organism>
<evidence type="ECO:0000256" key="12">
    <source>
        <dbReference type="SAM" id="Phobius"/>
    </source>
</evidence>
<keyword evidence="8" id="KW-0862">Zinc</keyword>
<reference evidence="14 15" key="1">
    <citation type="submission" date="2018-06" db="EMBL/GenBank/DDBJ databases">
        <title>Genomic Encyclopedia of Type Strains, Phase III (KMG-III): the genomes of soil and plant-associated and newly described type strains.</title>
        <authorList>
            <person name="Whitman W."/>
        </authorList>
    </citation>
    <scope>NUCLEOTIDE SEQUENCE [LARGE SCALE GENOMIC DNA]</scope>
    <source>
        <strain evidence="14 15">CGMCC 1.8979</strain>
    </source>
</reference>
<dbReference type="Proteomes" id="UP000248555">
    <property type="component" value="Unassembled WGS sequence"/>
</dbReference>
<evidence type="ECO:0000256" key="10">
    <source>
        <dbReference type="ARBA" id="ARBA00023049"/>
    </source>
</evidence>
<feature type="domain" description="Peptidase M50" evidence="13">
    <location>
        <begin position="110"/>
        <end position="160"/>
    </location>
</feature>
<evidence type="ECO:0000313" key="15">
    <source>
        <dbReference type="Proteomes" id="UP000248555"/>
    </source>
</evidence>
<dbReference type="PANTHER" id="PTHR39188:SF3">
    <property type="entry name" value="STAGE IV SPORULATION PROTEIN FB"/>
    <property type="match status" value="1"/>
</dbReference>
<dbReference type="GO" id="GO:0046872">
    <property type="term" value="F:metal ion binding"/>
    <property type="evidence" value="ECO:0007669"/>
    <property type="project" value="UniProtKB-KW"/>
</dbReference>
<feature type="transmembrane region" description="Helical" evidence="12">
    <location>
        <begin position="36"/>
        <end position="56"/>
    </location>
</feature>
<evidence type="ECO:0000256" key="3">
    <source>
        <dbReference type="ARBA" id="ARBA00007931"/>
    </source>
</evidence>
<proteinExistence type="inferred from homology"/>
<evidence type="ECO:0000256" key="11">
    <source>
        <dbReference type="ARBA" id="ARBA00023136"/>
    </source>
</evidence>
<feature type="transmembrane region" description="Helical" evidence="12">
    <location>
        <begin position="182"/>
        <end position="199"/>
    </location>
</feature>
<keyword evidence="15" id="KW-1185">Reference proteome</keyword>
<dbReference type="PANTHER" id="PTHR39188">
    <property type="entry name" value="MEMBRANE-ASSOCIATED ZINC METALLOPROTEASE M50B"/>
    <property type="match status" value="1"/>
</dbReference>
<keyword evidence="4" id="KW-0645">Protease</keyword>
<evidence type="ECO:0000256" key="7">
    <source>
        <dbReference type="ARBA" id="ARBA00022801"/>
    </source>
</evidence>
<feature type="transmembrane region" description="Helical" evidence="12">
    <location>
        <begin position="84"/>
        <end position="104"/>
    </location>
</feature>
<protein>
    <submittedName>
        <fullName evidence="14">Stage IV sporulation protein FB</fullName>
    </submittedName>
</protein>
<evidence type="ECO:0000256" key="8">
    <source>
        <dbReference type="ARBA" id="ARBA00022833"/>
    </source>
</evidence>
<dbReference type="GO" id="GO:0016020">
    <property type="term" value="C:membrane"/>
    <property type="evidence" value="ECO:0007669"/>
    <property type="project" value="UniProtKB-SubCell"/>
</dbReference>
<dbReference type="AlphaFoldDB" id="A0A327YK63"/>
<gene>
    <name evidence="14" type="ORF">B0I26_103356</name>
</gene>
<dbReference type="GO" id="GO:0008237">
    <property type="term" value="F:metallopeptidase activity"/>
    <property type="evidence" value="ECO:0007669"/>
    <property type="project" value="UniProtKB-KW"/>
</dbReference>
<keyword evidence="9 12" id="KW-1133">Transmembrane helix</keyword>
<name>A0A327YK63_9BACL</name>
<evidence type="ECO:0000256" key="9">
    <source>
        <dbReference type="ARBA" id="ARBA00022989"/>
    </source>
</evidence>
<keyword evidence="5 12" id="KW-0812">Transmembrane</keyword>
<keyword evidence="7" id="KW-0378">Hydrolase</keyword>
<dbReference type="CDD" id="cd06161">
    <property type="entry name" value="S2P-M50_SpoIVFB"/>
    <property type="match status" value="1"/>
</dbReference>
<evidence type="ECO:0000256" key="2">
    <source>
        <dbReference type="ARBA" id="ARBA00004141"/>
    </source>
</evidence>
<evidence type="ECO:0000313" key="14">
    <source>
        <dbReference type="EMBL" id="RAK21394.1"/>
    </source>
</evidence>
<sequence>MNKYISLLNKIHIHPLLWLVCGIAIVTAQFKHLLILFFIVFIHEVGHALAALFFSWRIKRILLLPFGGVAEVEEHGNRPFKEEFIVTLAGPMQHIWLVAAAFLLMKLEMMTSELFGIFFEYNLAIFLINLLPIWPLDGGKLLFLLFTHYWPFSQAHEKLLLFSFCGVFILTAMIVWLNPVQISLWMIVLFLFYSLFHEWRHRQYMIMRFLLERYYGKKVVYRKLKPIVVEHTDFIFDILLQFYRGPKHSIVVMKDEKQQAVLDENELLHVFFSEKRVDERVGNLLHYY</sequence>
<feature type="transmembrane region" description="Helical" evidence="12">
    <location>
        <begin position="124"/>
        <end position="147"/>
    </location>
</feature>
<dbReference type="InterPro" id="IPR008915">
    <property type="entry name" value="Peptidase_M50"/>
</dbReference>
<dbReference type="GO" id="GO:0006508">
    <property type="term" value="P:proteolysis"/>
    <property type="evidence" value="ECO:0007669"/>
    <property type="project" value="UniProtKB-KW"/>
</dbReference>
<dbReference type="OrthoDB" id="166377at2"/>
<evidence type="ECO:0000256" key="4">
    <source>
        <dbReference type="ARBA" id="ARBA00022670"/>
    </source>
</evidence>
<evidence type="ECO:0000259" key="13">
    <source>
        <dbReference type="Pfam" id="PF02163"/>
    </source>
</evidence>
<keyword evidence="10" id="KW-0482">Metalloprotease</keyword>
<keyword evidence="11 12" id="KW-0472">Membrane</keyword>
<dbReference type="RefSeq" id="WP_111644641.1">
    <property type="nucleotide sequence ID" value="NZ_QLMH01000003.1"/>
</dbReference>
<comment type="similarity">
    <text evidence="3">Belongs to the peptidase M50B family.</text>
</comment>
<feature type="transmembrane region" description="Helical" evidence="12">
    <location>
        <begin position="12"/>
        <end position="30"/>
    </location>
</feature>
<comment type="cofactor">
    <cofactor evidence="1">
        <name>Zn(2+)</name>
        <dbReference type="ChEBI" id="CHEBI:29105"/>
    </cofactor>
</comment>
<accession>A0A327YK63</accession>
<keyword evidence="6" id="KW-0479">Metal-binding</keyword>
<evidence type="ECO:0000256" key="6">
    <source>
        <dbReference type="ARBA" id="ARBA00022723"/>
    </source>
</evidence>
<dbReference type="EMBL" id="QLMH01000003">
    <property type="protein sequence ID" value="RAK21394.1"/>
    <property type="molecule type" value="Genomic_DNA"/>
</dbReference>
<feature type="domain" description="Peptidase M50" evidence="13">
    <location>
        <begin position="33"/>
        <end position="105"/>
    </location>
</feature>
<comment type="caution">
    <text evidence="14">The sequence shown here is derived from an EMBL/GenBank/DDBJ whole genome shotgun (WGS) entry which is preliminary data.</text>
</comment>
<comment type="subcellular location">
    <subcellularLocation>
        <location evidence="2">Membrane</location>
        <topology evidence="2">Multi-pass membrane protein</topology>
    </subcellularLocation>
</comment>
<feature type="transmembrane region" description="Helical" evidence="12">
    <location>
        <begin position="159"/>
        <end position="176"/>
    </location>
</feature>
<dbReference type="Pfam" id="PF02163">
    <property type="entry name" value="Peptidase_M50"/>
    <property type="match status" value="2"/>
</dbReference>
<evidence type="ECO:0000256" key="1">
    <source>
        <dbReference type="ARBA" id="ARBA00001947"/>
    </source>
</evidence>
<evidence type="ECO:0000256" key="5">
    <source>
        <dbReference type="ARBA" id="ARBA00022692"/>
    </source>
</evidence>